<dbReference type="EMBL" id="BDGJ01000142">
    <property type="protein sequence ID" value="GAW93417.1"/>
    <property type="molecule type" value="Genomic_DNA"/>
</dbReference>
<evidence type="ECO:0000313" key="2">
    <source>
        <dbReference type="Proteomes" id="UP000197032"/>
    </source>
</evidence>
<organism evidence="1 2">
    <name type="scientific">Calderihabitans maritimus</name>
    <dbReference type="NCBI Taxonomy" id="1246530"/>
    <lineage>
        <taxon>Bacteria</taxon>
        <taxon>Bacillati</taxon>
        <taxon>Bacillota</taxon>
        <taxon>Clostridia</taxon>
        <taxon>Neomoorellales</taxon>
        <taxon>Calderihabitantaceae</taxon>
        <taxon>Calderihabitans</taxon>
    </lineage>
</organism>
<gene>
    <name evidence="1" type="ORF">KKC1_25510</name>
</gene>
<sequence>MNQRKQILIWLSTCTIIKYQNTLKCKFWNVQSYGELMIYQLFINQTFWERDENLATGVKR</sequence>
<keyword evidence="2" id="KW-1185">Reference proteome</keyword>
<name>A0A1Z5HVP8_9FIRM</name>
<comment type="caution">
    <text evidence="1">The sequence shown here is derived from an EMBL/GenBank/DDBJ whole genome shotgun (WGS) entry which is preliminary data.</text>
</comment>
<proteinExistence type="predicted"/>
<dbReference type="AlphaFoldDB" id="A0A1Z5HVP8"/>
<protein>
    <submittedName>
        <fullName evidence="1">Uncharacterized protein</fullName>
    </submittedName>
</protein>
<evidence type="ECO:0000313" key="1">
    <source>
        <dbReference type="EMBL" id="GAW93417.1"/>
    </source>
</evidence>
<dbReference type="Proteomes" id="UP000197032">
    <property type="component" value="Unassembled WGS sequence"/>
</dbReference>
<reference evidence="2" key="1">
    <citation type="journal article" date="2017" name="Appl. Environ. Microbiol.">
        <title>Genomic Analysis of Calderihabitans maritimus KKC1, a Thermophilic, Hydrogenogenic, Carboxydotrophic Bacterium Isolated from Marine Sediment.</title>
        <authorList>
            <person name="Omae K."/>
            <person name="Yoneda Y."/>
            <person name="Fukuyama Y."/>
            <person name="Yoshida T."/>
            <person name="Sako Y."/>
        </authorList>
    </citation>
    <scope>NUCLEOTIDE SEQUENCE [LARGE SCALE GENOMIC DNA]</scope>
    <source>
        <strain evidence="2">KKC1</strain>
    </source>
</reference>
<accession>A0A1Z5HVP8</accession>